<gene>
    <name evidence="13" type="ORF">EV147_1544</name>
</gene>
<feature type="chain" id="PRO_5020559053" evidence="11">
    <location>
        <begin position="21"/>
        <end position="391"/>
    </location>
</feature>
<evidence type="ECO:0000256" key="1">
    <source>
        <dbReference type="ARBA" id="ARBA00004571"/>
    </source>
</evidence>
<accession>A0A4Q7S973</accession>
<proteinExistence type="predicted"/>
<dbReference type="InterPro" id="IPR001702">
    <property type="entry name" value="Porin_Gram-ve"/>
</dbReference>
<evidence type="ECO:0000256" key="2">
    <source>
        <dbReference type="ARBA" id="ARBA00011233"/>
    </source>
</evidence>
<keyword evidence="6 11" id="KW-0732">Signal</keyword>
<keyword evidence="8" id="KW-0626">Porin</keyword>
<feature type="signal peptide" evidence="11">
    <location>
        <begin position="1"/>
        <end position="20"/>
    </location>
</feature>
<dbReference type="GO" id="GO:0046930">
    <property type="term" value="C:pore complex"/>
    <property type="evidence" value="ECO:0007669"/>
    <property type="project" value="UniProtKB-KW"/>
</dbReference>
<dbReference type="Proteomes" id="UP000291078">
    <property type="component" value="Unassembled WGS sequence"/>
</dbReference>
<dbReference type="PRINTS" id="PR00182">
    <property type="entry name" value="ECOLNEIPORIN"/>
</dbReference>
<evidence type="ECO:0000256" key="3">
    <source>
        <dbReference type="ARBA" id="ARBA00022448"/>
    </source>
</evidence>
<dbReference type="OrthoDB" id="8952625at2"/>
<dbReference type="InterPro" id="IPR050298">
    <property type="entry name" value="Gram-neg_bact_OMP"/>
</dbReference>
<dbReference type="Gene3D" id="2.40.160.10">
    <property type="entry name" value="Porin"/>
    <property type="match status" value="1"/>
</dbReference>
<keyword evidence="9" id="KW-0472">Membrane</keyword>
<name>A0A4Q7S973_9BURK</name>
<comment type="subunit">
    <text evidence="2">Homotrimer.</text>
</comment>
<dbReference type="InterPro" id="IPR023614">
    <property type="entry name" value="Porin_dom_sf"/>
</dbReference>
<comment type="subcellular location">
    <subcellularLocation>
        <location evidence="1">Cell outer membrane</location>
        <topology evidence="1">Multi-pass membrane protein</topology>
    </subcellularLocation>
</comment>
<dbReference type="Pfam" id="PF13609">
    <property type="entry name" value="Porin_4"/>
    <property type="match status" value="1"/>
</dbReference>
<keyword evidence="3" id="KW-0813">Transport</keyword>
<keyword evidence="5" id="KW-0812">Transmembrane</keyword>
<organism evidence="13 14">
    <name type="scientific">Cupriavidus agavae</name>
    <dbReference type="NCBI Taxonomy" id="1001822"/>
    <lineage>
        <taxon>Bacteria</taxon>
        <taxon>Pseudomonadati</taxon>
        <taxon>Pseudomonadota</taxon>
        <taxon>Betaproteobacteria</taxon>
        <taxon>Burkholderiales</taxon>
        <taxon>Burkholderiaceae</taxon>
        <taxon>Cupriavidus</taxon>
    </lineage>
</organism>
<evidence type="ECO:0000256" key="11">
    <source>
        <dbReference type="SAM" id="SignalP"/>
    </source>
</evidence>
<dbReference type="PANTHER" id="PTHR34501:SF9">
    <property type="entry name" value="MAJOR OUTER MEMBRANE PROTEIN P.IA"/>
    <property type="match status" value="1"/>
</dbReference>
<dbReference type="AlphaFoldDB" id="A0A4Q7S973"/>
<evidence type="ECO:0000259" key="12">
    <source>
        <dbReference type="Pfam" id="PF13609"/>
    </source>
</evidence>
<evidence type="ECO:0000256" key="8">
    <source>
        <dbReference type="ARBA" id="ARBA00023114"/>
    </source>
</evidence>
<dbReference type="PANTHER" id="PTHR34501">
    <property type="entry name" value="PROTEIN YDDL-RELATED"/>
    <property type="match status" value="1"/>
</dbReference>
<dbReference type="EMBL" id="SGXM01000001">
    <property type="protein sequence ID" value="RZT42507.1"/>
    <property type="molecule type" value="Genomic_DNA"/>
</dbReference>
<dbReference type="GO" id="GO:0009279">
    <property type="term" value="C:cell outer membrane"/>
    <property type="evidence" value="ECO:0007669"/>
    <property type="project" value="UniProtKB-SubCell"/>
</dbReference>
<dbReference type="InterPro" id="IPR002299">
    <property type="entry name" value="Porin_Neis"/>
</dbReference>
<evidence type="ECO:0000256" key="6">
    <source>
        <dbReference type="ARBA" id="ARBA00022729"/>
    </source>
</evidence>
<keyword evidence="14" id="KW-1185">Reference proteome</keyword>
<feature type="domain" description="Porin" evidence="12">
    <location>
        <begin position="7"/>
        <end position="348"/>
    </location>
</feature>
<comment type="caution">
    <text evidence="13">The sequence shown here is derived from an EMBL/GenBank/DDBJ whole genome shotgun (WGS) entry which is preliminary data.</text>
</comment>
<evidence type="ECO:0000256" key="5">
    <source>
        <dbReference type="ARBA" id="ARBA00022692"/>
    </source>
</evidence>
<dbReference type="GO" id="GO:0015288">
    <property type="term" value="F:porin activity"/>
    <property type="evidence" value="ECO:0007669"/>
    <property type="project" value="UniProtKB-KW"/>
</dbReference>
<keyword evidence="4" id="KW-1134">Transmembrane beta strand</keyword>
<evidence type="ECO:0000256" key="4">
    <source>
        <dbReference type="ARBA" id="ARBA00022452"/>
    </source>
</evidence>
<evidence type="ECO:0000256" key="10">
    <source>
        <dbReference type="ARBA" id="ARBA00023237"/>
    </source>
</evidence>
<reference evidence="13 14" key="1">
    <citation type="journal article" date="2015" name="Stand. Genomic Sci.">
        <title>Genomic Encyclopedia of Bacterial and Archaeal Type Strains, Phase III: the genomes of soil and plant-associated and newly described type strains.</title>
        <authorList>
            <person name="Whitman W.B."/>
            <person name="Woyke T."/>
            <person name="Klenk H.P."/>
            <person name="Zhou Y."/>
            <person name="Lilburn T.G."/>
            <person name="Beck B.J."/>
            <person name="De Vos P."/>
            <person name="Vandamme P."/>
            <person name="Eisen J.A."/>
            <person name="Garrity G."/>
            <person name="Hugenholtz P."/>
            <person name="Kyrpides N.C."/>
        </authorList>
    </citation>
    <scope>NUCLEOTIDE SEQUENCE [LARGE SCALE GENOMIC DNA]</scope>
    <source>
        <strain evidence="13 14">ASC-9842</strain>
    </source>
</reference>
<keyword evidence="7" id="KW-0406">Ion transport</keyword>
<evidence type="ECO:0000256" key="9">
    <source>
        <dbReference type="ARBA" id="ARBA00023136"/>
    </source>
</evidence>
<evidence type="ECO:0000313" key="13">
    <source>
        <dbReference type="EMBL" id="RZT42507.1"/>
    </source>
</evidence>
<sequence>MKLNRFAAVALAACSGSALAQSSITLYGVVDANIEYVNHVGAVPTAANGFNPGPGHDVVRANSGGFSGSRWGIRGVEDLGAEMQAVFVLENGFNGDAGTVQQSGRLFGRQAFVGIKHATYGQISLGRQYTSLFDSIVNFVPTYFATQYEPITLFTGSNFREDNTLKYTLNVTNFTGVAHYSFGTGLALPQTVESGLAIGGNGEVPSQARRDSAYGASLSYTGGSLWAAIAYDQFNPSIGTTSSTSSGSFKKATAAVSYSFPWGRVMGGYRWGQNKMPSGATIGRDDFFWFGGIYQVTPAFSLMLEYDYDKVRNVFGNTSVANPWQVNLIADYNFSKRTDVYLSVAYAKHAGLGLDSALIANAVSLALGNSYARGNGNSSMMGVSIGVRHRF</sequence>
<dbReference type="PRINTS" id="PR00184">
    <property type="entry name" value="NEISSPPORIN"/>
</dbReference>
<evidence type="ECO:0000256" key="7">
    <source>
        <dbReference type="ARBA" id="ARBA00023065"/>
    </source>
</evidence>
<dbReference type="RefSeq" id="WP_130390493.1">
    <property type="nucleotide sequence ID" value="NZ_SGXM01000001.1"/>
</dbReference>
<dbReference type="CDD" id="cd00342">
    <property type="entry name" value="gram_neg_porins"/>
    <property type="match status" value="1"/>
</dbReference>
<protein>
    <submittedName>
        <fullName evidence="13">Putative porin</fullName>
    </submittedName>
</protein>
<evidence type="ECO:0000313" key="14">
    <source>
        <dbReference type="Proteomes" id="UP000291078"/>
    </source>
</evidence>
<dbReference type="InterPro" id="IPR033900">
    <property type="entry name" value="Gram_neg_porin_domain"/>
</dbReference>
<keyword evidence="10" id="KW-0998">Cell outer membrane</keyword>
<dbReference type="SUPFAM" id="SSF56935">
    <property type="entry name" value="Porins"/>
    <property type="match status" value="1"/>
</dbReference>
<dbReference type="GO" id="GO:0034220">
    <property type="term" value="P:monoatomic ion transmembrane transport"/>
    <property type="evidence" value="ECO:0007669"/>
    <property type="project" value="InterPro"/>
</dbReference>